<name>A0AAN7NID6_MYCAM</name>
<organism evidence="1 2">
    <name type="scientific">Mycteria americana</name>
    <name type="common">Wood stork</name>
    <dbReference type="NCBI Taxonomy" id="33587"/>
    <lineage>
        <taxon>Eukaryota</taxon>
        <taxon>Metazoa</taxon>
        <taxon>Chordata</taxon>
        <taxon>Craniata</taxon>
        <taxon>Vertebrata</taxon>
        <taxon>Euteleostomi</taxon>
        <taxon>Archelosauria</taxon>
        <taxon>Archosauria</taxon>
        <taxon>Dinosauria</taxon>
        <taxon>Saurischia</taxon>
        <taxon>Theropoda</taxon>
        <taxon>Coelurosauria</taxon>
        <taxon>Aves</taxon>
        <taxon>Neognathae</taxon>
        <taxon>Neoaves</taxon>
        <taxon>Aequornithes</taxon>
        <taxon>Ciconiiformes</taxon>
        <taxon>Ciconiidae</taxon>
        <taxon>Mycteria</taxon>
    </lineage>
</organism>
<keyword evidence="2" id="KW-1185">Reference proteome</keyword>
<evidence type="ECO:0000313" key="2">
    <source>
        <dbReference type="Proteomes" id="UP001333110"/>
    </source>
</evidence>
<evidence type="ECO:0000313" key="1">
    <source>
        <dbReference type="EMBL" id="KAK4825882.1"/>
    </source>
</evidence>
<reference evidence="1 2" key="1">
    <citation type="journal article" date="2023" name="J. Hered.">
        <title>Chromosome-level genome of the wood stork (Mycteria americana) provides insight into avian chromosome evolution.</title>
        <authorList>
            <person name="Flamio R. Jr."/>
            <person name="Ramstad K.M."/>
        </authorList>
    </citation>
    <scope>NUCLEOTIDE SEQUENCE [LARGE SCALE GENOMIC DNA]</scope>
    <source>
        <strain evidence="1">JAX WOST 10</strain>
    </source>
</reference>
<protein>
    <submittedName>
        <fullName evidence="1">Uncharacterized protein</fullName>
    </submittedName>
</protein>
<proteinExistence type="predicted"/>
<dbReference type="EMBL" id="JAUNZN010000002">
    <property type="protein sequence ID" value="KAK4825882.1"/>
    <property type="molecule type" value="Genomic_DNA"/>
</dbReference>
<gene>
    <name evidence="1" type="ORF">QYF61_003156</name>
</gene>
<accession>A0AAN7NID6</accession>
<dbReference type="Proteomes" id="UP001333110">
    <property type="component" value="Unassembled WGS sequence"/>
</dbReference>
<dbReference type="AlphaFoldDB" id="A0AAN7NID6"/>
<comment type="caution">
    <text evidence="1">The sequence shown here is derived from an EMBL/GenBank/DDBJ whole genome shotgun (WGS) entry which is preliminary data.</text>
</comment>
<sequence>MSTHEQLVFSSWAEAAFAYKAQTAGLREGKVTFVFINTRGSGMAVLQGIEEHPRGSRVKEVAICTGMQGKKGDRVFARYVLQYYLHYRFNWAKGKKNEDFRDLKIPVTIKSGLLGKDDLEEKRVCKGGADRQSALVQGQEVLQDMGLVLPLYIYPAPPRRRCDQLKMVLLGITQQTGMTQSESFESFEVAKVRAMRYSKEQVIAKQPQFPQPLLIRLVVQTLCKLHWSSLDTLQHLSVFLVVRGPKPNTVFEVRPHQCRVQGHDHFPSPAGHTISDTSQDAIGLLGHLGTLLAHIERAVDQHSQDCLPRDSVNQAPKQAKVCPPEVQGGSSADPPPYFSKNQKLYHFMIAMPKTASNHHITHKAFSVPKQQLQRGTFPCWLTHQLCQEVICPTPQEPPRVFPLCSIVFPADTCLLPGTIHLHHEEVPHAAQSCFTQKEDRTYQKDLRGQAGEVFHPSDHFCGPPLDPFQQLHVFHVLRTPELDAVLQVESHQSRVEGQNHLPRPAGHASFDADQDTVGLPGCKRTLLAHVQLFIHQYPQGLLQRAALNPFIPQPILIPRVVPTQVQDPVLGVVEPYKGHMGPLLELVQVPLDGIPSLRHVNHTTQLGVICKLAEGALDPTVYVIVADIKQYWCQYEPLRDTAYH</sequence>